<name>A0A381P0R8_9ZZZZ</name>
<protein>
    <submittedName>
        <fullName evidence="1">Uncharacterized protein</fullName>
    </submittedName>
</protein>
<gene>
    <name evidence="1" type="ORF">METZ01_LOCUS12622</name>
</gene>
<accession>A0A381P0R8</accession>
<evidence type="ECO:0000313" key="1">
    <source>
        <dbReference type="EMBL" id="SUZ59768.1"/>
    </source>
</evidence>
<dbReference type="AlphaFoldDB" id="A0A381P0R8"/>
<dbReference type="SUPFAM" id="SSF53850">
    <property type="entry name" value="Periplasmic binding protein-like II"/>
    <property type="match status" value="1"/>
</dbReference>
<dbReference type="EMBL" id="UINC01000699">
    <property type="protein sequence ID" value="SUZ59768.1"/>
    <property type="molecule type" value="Genomic_DNA"/>
</dbReference>
<dbReference type="Gene3D" id="3.40.190.10">
    <property type="entry name" value="Periplasmic binding protein-like II"/>
    <property type="match status" value="1"/>
</dbReference>
<organism evidence="1">
    <name type="scientific">marine metagenome</name>
    <dbReference type="NCBI Taxonomy" id="408172"/>
    <lineage>
        <taxon>unclassified sequences</taxon>
        <taxon>metagenomes</taxon>
        <taxon>ecological metagenomes</taxon>
    </lineage>
</organism>
<reference evidence="1" key="1">
    <citation type="submission" date="2018-05" db="EMBL/GenBank/DDBJ databases">
        <authorList>
            <person name="Lanie J.A."/>
            <person name="Ng W.-L."/>
            <person name="Kazmierczak K.M."/>
            <person name="Andrzejewski T.M."/>
            <person name="Davidsen T.M."/>
            <person name="Wayne K.J."/>
            <person name="Tettelin H."/>
            <person name="Glass J.I."/>
            <person name="Rusch D."/>
            <person name="Podicherti R."/>
            <person name="Tsui H.-C.T."/>
            <person name="Winkler M.E."/>
        </authorList>
    </citation>
    <scope>NUCLEOTIDE SEQUENCE</scope>
</reference>
<sequence length="132" mass="14567">MVPFFSGKPEFQECFLWPVNHHQAHLKNRGDKMKNTLKILLSLAFALSLASAVEAKRGSDGQLNLLYWQAPSTMNPNLSGGTKELEASSVVLEPLGRYDENGNLLAWLAEEIPTVANGGISKDLTTITWKIK</sequence>
<proteinExistence type="predicted"/>
<feature type="non-terminal residue" evidence="1">
    <location>
        <position position="132"/>
    </location>
</feature>